<dbReference type="Proteomes" id="UP000306319">
    <property type="component" value="Unassembled WGS sequence"/>
</dbReference>
<dbReference type="EMBL" id="SRYB01000011">
    <property type="protein sequence ID" value="TGY78707.1"/>
    <property type="molecule type" value="Genomic_DNA"/>
</dbReference>
<proteinExistence type="predicted"/>
<keyword evidence="1" id="KW-0238">DNA-binding</keyword>
<accession>A0AC61RJ34</accession>
<organism evidence="1 2">
    <name type="scientific">Lepagella muris</name>
    <dbReference type="NCBI Taxonomy" id="3032870"/>
    <lineage>
        <taxon>Bacteria</taxon>
        <taxon>Pseudomonadati</taxon>
        <taxon>Bacteroidota</taxon>
        <taxon>Bacteroidia</taxon>
        <taxon>Bacteroidales</taxon>
        <taxon>Muribaculaceae</taxon>
        <taxon>Lepagella</taxon>
    </lineage>
</organism>
<sequence>MADKMQVLTSDEVCGIFSAIENVRKGIKALSESITPSQRYLTDSELSKELNLSKRTLANYRAKGEFGYYNLPGKILYSECEIEQFLQRHYLPPFR</sequence>
<gene>
    <name evidence="1" type="ORF">E5331_09030</name>
</gene>
<keyword evidence="2" id="KW-1185">Reference proteome</keyword>
<name>A0AC61RJ34_9BACT</name>
<protein>
    <submittedName>
        <fullName evidence="1">DNA-binding protein</fullName>
    </submittedName>
</protein>
<evidence type="ECO:0000313" key="2">
    <source>
        <dbReference type="Proteomes" id="UP000306319"/>
    </source>
</evidence>
<comment type="caution">
    <text evidence="1">The sequence shown here is derived from an EMBL/GenBank/DDBJ whole genome shotgun (WGS) entry which is preliminary data.</text>
</comment>
<evidence type="ECO:0000313" key="1">
    <source>
        <dbReference type="EMBL" id="TGY78707.1"/>
    </source>
</evidence>
<reference evidence="1" key="1">
    <citation type="submission" date="2019-04" db="EMBL/GenBank/DDBJ databases">
        <title>Microbes associate with the intestines of laboratory mice.</title>
        <authorList>
            <person name="Navarre W."/>
            <person name="Wong E."/>
            <person name="Huang K."/>
            <person name="Tropini C."/>
            <person name="Ng K."/>
            <person name="Yu B."/>
        </authorList>
    </citation>
    <scope>NUCLEOTIDE SEQUENCE</scope>
    <source>
        <strain evidence="1">NM04_E33</strain>
    </source>
</reference>